<dbReference type="AlphaFoldDB" id="A0A7S2XDF6"/>
<feature type="compositionally biased region" description="Basic and acidic residues" evidence="1">
    <location>
        <begin position="20"/>
        <end position="42"/>
    </location>
</feature>
<proteinExistence type="predicted"/>
<evidence type="ECO:0000256" key="1">
    <source>
        <dbReference type="SAM" id="MobiDB-lite"/>
    </source>
</evidence>
<gene>
    <name evidence="2" type="ORF">LSP00402_LOCUS14923</name>
</gene>
<feature type="region of interest" description="Disordered" evidence="1">
    <location>
        <begin position="14"/>
        <end position="42"/>
    </location>
</feature>
<evidence type="ECO:0000313" key="2">
    <source>
        <dbReference type="EMBL" id="CAD9770934.1"/>
    </source>
</evidence>
<accession>A0A7S2XDF6</accession>
<evidence type="ECO:0008006" key="3">
    <source>
        <dbReference type="Google" id="ProtNLM"/>
    </source>
</evidence>
<dbReference type="EMBL" id="HBHP01023976">
    <property type="protein sequence ID" value="CAD9770934.1"/>
    <property type="molecule type" value="Transcribed_RNA"/>
</dbReference>
<reference evidence="2" key="1">
    <citation type="submission" date="2021-01" db="EMBL/GenBank/DDBJ databases">
        <authorList>
            <person name="Corre E."/>
            <person name="Pelletier E."/>
            <person name="Niang G."/>
            <person name="Scheremetjew M."/>
            <person name="Finn R."/>
            <person name="Kale V."/>
            <person name="Holt S."/>
            <person name="Cochrane G."/>
            <person name="Meng A."/>
            <person name="Brown T."/>
            <person name="Cohen L."/>
        </authorList>
    </citation>
    <scope>NUCLEOTIDE SEQUENCE</scope>
    <source>
        <strain evidence="2">CCMP622</strain>
    </source>
</reference>
<name>A0A7S2XDF6_9EUKA</name>
<sequence length="109" mass="12567">MQWLIHFNTKRYNTAGSGEGDGKSESVTREKMKEKASKLDRCLKEQKSSDKKKLSNLEKFLADHVTKITSLFRYFDFDGDVDGKVTDLDFKNGLQSISEVPQKSFLNRR</sequence>
<protein>
    <recommendedName>
        <fullName evidence="3">EF-hand domain-containing protein</fullName>
    </recommendedName>
</protein>
<organism evidence="2">
    <name type="scientific">Lotharella oceanica</name>
    <dbReference type="NCBI Taxonomy" id="641309"/>
    <lineage>
        <taxon>Eukaryota</taxon>
        <taxon>Sar</taxon>
        <taxon>Rhizaria</taxon>
        <taxon>Cercozoa</taxon>
        <taxon>Chlorarachniophyceae</taxon>
        <taxon>Lotharella</taxon>
    </lineage>
</organism>